<feature type="transmembrane region" description="Helical" evidence="1">
    <location>
        <begin position="79"/>
        <end position="100"/>
    </location>
</feature>
<evidence type="ECO:0008006" key="4">
    <source>
        <dbReference type="Google" id="ProtNLM"/>
    </source>
</evidence>
<dbReference type="EMBL" id="JAUJEB010000001">
    <property type="protein sequence ID" value="MDN5212679.1"/>
    <property type="molecule type" value="Genomic_DNA"/>
</dbReference>
<name>A0ABT8L4J3_9BACT</name>
<comment type="caution">
    <text evidence="2">The sequence shown here is derived from an EMBL/GenBank/DDBJ whole genome shotgun (WGS) entry which is preliminary data.</text>
</comment>
<sequence>MEVLIKIYRYLRILSVDVVMGACISAIFIANYIGVQIKVAPLFTLAICVWLIYTADHLIDAYHIKHKPHSLRHFYHKKYFRPLVYLFIIACSIGLISLAFLPGKTVFWGAILLVAIFTHFLLLKLIGIRPSIHKEFLVAIIYVSGIFLVPLSIYKGAINIDLWILYGQYLGLALINLLLFAVIEESIDKRDGHTSFVQFAGPKLTMSIIWVLLILSSLYPIYALIAASSRYGIVYQLIILAMSITLAIIAYKKEYFSKRERYRIYGDAIFLYPILVIGW</sequence>
<organism evidence="2 3">
    <name type="scientific">Agaribacillus aureus</name>
    <dbReference type="NCBI Taxonomy" id="3051825"/>
    <lineage>
        <taxon>Bacteria</taxon>
        <taxon>Pseudomonadati</taxon>
        <taxon>Bacteroidota</taxon>
        <taxon>Cytophagia</taxon>
        <taxon>Cytophagales</taxon>
        <taxon>Splendidivirgaceae</taxon>
        <taxon>Agaribacillus</taxon>
    </lineage>
</organism>
<evidence type="ECO:0000313" key="2">
    <source>
        <dbReference type="EMBL" id="MDN5212679.1"/>
    </source>
</evidence>
<keyword evidence="3" id="KW-1185">Reference proteome</keyword>
<protein>
    <recommendedName>
        <fullName evidence="4">UbiA prenyltransferase</fullName>
    </recommendedName>
</protein>
<feature type="transmembrane region" description="Helical" evidence="1">
    <location>
        <begin position="163"/>
        <end position="183"/>
    </location>
</feature>
<keyword evidence="1" id="KW-0812">Transmembrane</keyword>
<feature type="transmembrane region" description="Helical" evidence="1">
    <location>
        <begin position="39"/>
        <end position="59"/>
    </location>
</feature>
<feature type="transmembrane region" description="Helical" evidence="1">
    <location>
        <begin position="204"/>
        <end position="227"/>
    </location>
</feature>
<accession>A0ABT8L4J3</accession>
<evidence type="ECO:0000313" key="3">
    <source>
        <dbReference type="Proteomes" id="UP001172083"/>
    </source>
</evidence>
<dbReference type="Proteomes" id="UP001172083">
    <property type="component" value="Unassembled WGS sequence"/>
</dbReference>
<gene>
    <name evidence="2" type="ORF">QQ020_11505</name>
</gene>
<feature type="transmembrane region" description="Helical" evidence="1">
    <location>
        <begin position="136"/>
        <end position="157"/>
    </location>
</feature>
<proteinExistence type="predicted"/>
<feature type="transmembrane region" description="Helical" evidence="1">
    <location>
        <begin position="12"/>
        <end position="33"/>
    </location>
</feature>
<reference evidence="2" key="1">
    <citation type="submission" date="2023-06" db="EMBL/GenBank/DDBJ databases">
        <title>Genomic of Agaribacillus aureum.</title>
        <authorList>
            <person name="Wang G."/>
        </authorList>
    </citation>
    <scope>NUCLEOTIDE SEQUENCE</scope>
    <source>
        <strain evidence="2">BMA12</strain>
    </source>
</reference>
<feature type="transmembrane region" description="Helical" evidence="1">
    <location>
        <begin position="106"/>
        <end position="124"/>
    </location>
</feature>
<keyword evidence="1" id="KW-0472">Membrane</keyword>
<keyword evidence="1" id="KW-1133">Transmembrane helix</keyword>
<feature type="transmembrane region" description="Helical" evidence="1">
    <location>
        <begin position="233"/>
        <end position="251"/>
    </location>
</feature>
<evidence type="ECO:0000256" key="1">
    <source>
        <dbReference type="SAM" id="Phobius"/>
    </source>
</evidence>
<dbReference type="RefSeq" id="WP_346757996.1">
    <property type="nucleotide sequence ID" value="NZ_JAUJEB010000001.1"/>
</dbReference>